<dbReference type="Gene3D" id="1.10.3160.10">
    <property type="entry name" value="Bbcrasp-1"/>
    <property type="match status" value="1"/>
</dbReference>
<evidence type="ECO:0000313" key="2">
    <source>
        <dbReference type="EMBL" id="WNY66397.1"/>
    </source>
</evidence>
<keyword evidence="2" id="KW-0614">Plasmid</keyword>
<geneLocation type="plasmid" evidence="2 3">
    <name>lp54</name>
</geneLocation>
<feature type="coiled-coil region" evidence="1">
    <location>
        <begin position="2"/>
        <end position="33"/>
    </location>
</feature>
<dbReference type="RefSeq" id="WP_316255756.1">
    <property type="nucleotide sequence ID" value="NZ_CP132460.1"/>
</dbReference>
<proteinExistence type="predicted"/>
<name>A0ABZ0CM93_BORAD</name>
<keyword evidence="1" id="KW-0175">Coiled coil</keyword>
<dbReference type="Proteomes" id="UP001305787">
    <property type="component" value="Plasmid lp54"/>
</dbReference>
<protein>
    <submittedName>
        <fullName evidence="2">Complement regulator-acquiring protein</fullName>
    </submittedName>
</protein>
<dbReference type="NCBIfam" id="NF033729">
    <property type="entry name" value="borfam54_2"/>
    <property type="match status" value="1"/>
</dbReference>
<reference evidence="2" key="1">
    <citation type="submission" date="2023-07" db="EMBL/GenBank/DDBJ databases">
        <title>Genome sequencing of multiple Borrelia sensu lato isolates.</title>
        <authorList>
            <person name="Mongodin E.F."/>
            <person name="Rudenko N."/>
            <person name="Fraser C.M."/>
            <person name="Schutzer S."/>
            <person name="Luft B."/>
            <person name="Morgan R."/>
            <person name="Chastens S."/>
            <person name="Qiu W."/>
        </authorList>
    </citation>
    <scope>NUCLEOTIDE SEQUENCE [LARGE SCALE GENOMIC DNA]</scope>
    <source>
        <strain evidence="2">21038</strain>
    </source>
</reference>
<feature type="coiled-coil region" evidence="1">
    <location>
        <begin position="123"/>
        <end position="164"/>
    </location>
</feature>
<dbReference type="Pfam" id="PF05714">
    <property type="entry name" value="PFam54_60"/>
    <property type="match status" value="1"/>
</dbReference>
<dbReference type="EMBL" id="CP132460">
    <property type="protein sequence ID" value="WNY66397.1"/>
    <property type="molecule type" value="Genomic_DNA"/>
</dbReference>
<dbReference type="InterPro" id="IPR008421">
    <property type="entry name" value="Borrelia_lipoprotein_PFam54/60"/>
</dbReference>
<evidence type="ECO:0000256" key="1">
    <source>
        <dbReference type="SAM" id="Coils"/>
    </source>
</evidence>
<evidence type="ECO:0000313" key="3">
    <source>
        <dbReference type="Proteomes" id="UP001305787"/>
    </source>
</evidence>
<keyword evidence="3" id="KW-1185">Reference proteome</keyword>
<sequence>MLENTISELKAIGKKLEDQKKEENTQIAKIVAEKFDFIHTFKTSPYELFDESIQMKIKRMIYSSLDYKKEYIETLKEILETLVKNPNYRTIVERLFYHISWSTQFRIEQDLVLIQKGVDNLNLKEAKSLLMQVKSNLEIKQRLIKTLNGTLENYRKNTDNIQKNEQILAEHFYKYYQDTESLQPVSY</sequence>
<accession>A0ABZ0CM93</accession>
<organism evidence="2 3">
    <name type="scientific">Borrelia andersonii</name>
    <name type="common">Borreliella andersonii</name>
    <dbReference type="NCBI Taxonomy" id="42109"/>
    <lineage>
        <taxon>Bacteria</taxon>
        <taxon>Pseudomonadati</taxon>
        <taxon>Spirochaetota</taxon>
        <taxon>Spirochaetia</taxon>
        <taxon>Spirochaetales</taxon>
        <taxon>Borreliaceae</taxon>
        <taxon>Borreliella</taxon>
    </lineage>
</organism>
<gene>
    <name evidence="2" type="ORF">QIA45_04745</name>
</gene>